<keyword evidence="7" id="KW-1133">Transmembrane helix</keyword>
<evidence type="ECO:0000256" key="8">
    <source>
        <dbReference type="ARBA" id="ARBA00023002"/>
    </source>
</evidence>
<dbReference type="InterPro" id="IPR036396">
    <property type="entry name" value="Cyt_P450_sf"/>
</dbReference>
<dbReference type="GO" id="GO:0016020">
    <property type="term" value="C:membrane"/>
    <property type="evidence" value="ECO:0007669"/>
    <property type="project" value="UniProtKB-SubCell"/>
</dbReference>
<evidence type="ECO:0000256" key="7">
    <source>
        <dbReference type="ARBA" id="ARBA00022989"/>
    </source>
</evidence>
<proteinExistence type="inferred from homology"/>
<feature type="binding site" description="axial binding residue" evidence="12">
    <location>
        <position position="485"/>
    </location>
    <ligand>
        <name>heme</name>
        <dbReference type="ChEBI" id="CHEBI:30413"/>
    </ligand>
    <ligandPart>
        <name>Fe</name>
        <dbReference type="ChEBI" id="CHEBI:18248"/>
    </ligandPart>
</feature>
<evidence type="ECO:0000256" key="12">
    <source>
        <dbReference type="PIRSR" id="PIRSR602401-1"/>
    </source>
</evidence>
<keyword evidence="11" id="KW-0472">Membrane</keyword>
<dbReference type="Proteomes" id="UP000452235">
    <property type="component" value="Unassembled WGS sequence"/>
</dbReference>
<evidence type="ECO:0000256" key="1">
    <source>
        <dbReference type="ARBA" id="ARBA00001971"/>
    </source>
</evidence>
<evidence type="ECO:0000256" key="6">
    <source>
        <dbReference type="ARBA" id="ARBA00022723"/>
    </source>
</evidence>
<dbReference type="EMBL" id="BLJY01000008">
    <property type="protein sequence ID" value="GFF18184.1"/>
    <property type="molecule type" value="Genomic_DNA"/>
</dbReference>
<evidence type="ECO:0000256" key="3">
    <source>
        <dbReference type="ARBA" id="ARBA00010617"/>
    </source>
</evidence>
<dbReference type="CDD" id="cd11061">
    <property type="entry name" value="CYP67-like"/>
    <property type="match status" value="1"/>
</dbReference>
<dbReference type="GO" id="GO:0020037">
    <property type="term" value="F:heme binding"/>
    <property type="evidence" value="ECO:0007669"/>
    <property type="project" value="InterPro"/>
</dbReference>
<keyword evidence="8" id="KW-0560">Oxidoreductase</keyword>
<gene>
    <name evidence="13" type="ORF">ATEIFO6365_0008012500</name>
</gene>
<evidence type="ECO:0000256" key="10">
    <source>
        <dbReference type="ARBA" id="ARBA00023033"/>
    </source>
</evidence>
<evidence type="ECO:0000256" key="4">
    <source>
        <dbReference type="ARBA" id="ARBA00022617"/>
    </source>
</evidence>
<evidence type="ECO:0000256" key="5">
    <source>
        <dbReference type="ARBA" id="ARBA00022692"/>
    </source>
</evidence>
<protein>
    <submittedName>
        <fullName evidence="13">Cytochrome P450</fullName>
    </submittedName>
</protein>
<keyword evidence="10" id="KW-0503">Monooxygenase</keyword>
<reference evidence="13 14" key="1">
    <citation type="submission" date="2020-01" db="EMBL/GenBank/DDBJ databases">
        <title>Aspergillus terreus IFO 6365 whole genome shotgun sequence.</title>
        <authorList>
            <person name="Kanamasa S."/>
            <person name="Takahashi H."/>
        </authorList>
    </citation>
    <scope>NUCLEOTIDE SEQUENCE [LARGE SCALE GENOMIC DNA]</scope>
    <source>
        <strain evidence="13 14">IFO 6365</strain>
    </source>
</reference>
<comment type="caution">
    <text evidence="13">The sequence shown here is derived from an EMBL/GenBank/DDBJ whole genome shotgun (WGS) entry which is preliminary data.</text>
</comment>
<dbReference type="InterPro" id="IPR001128">
    <property type="entry name" value="Cyt_P450"/>
</dbReference>
<dbReference type="GO" id="GO:0005506">
    <property type="term" value="F:iron ion binding"/>
    <property type="evidence" value="ECO:0007669"/>
    <property type="project" value="InterPro"/>
</dbReference>
<sequence>MWVQKNIEAIAFISGVVAHIFYFRRGEHHLYPFRYFYTYVGLSLTGAALLHYDAEASVIDATRQSISLICIHLLGLYTSLLVYRLFLHPLRRFPGPFGARISGFWMPMKIRHQPPYQILEDLHRKYGDFVRIGPSDVSVTNPKAITAIHGLKSRCIKGPLYDFNYPVLSMQTMRSKEDHHQRRRIWNPGFTESAVRGYEKRIRPYRQQFMSRIASASDDGKPLDISEVCQWYSYDVISDLALGKSYGGLQQGVRVPVAQSFIDANTGMRNMYPPWFYRLIVTSPMGSQGWKEFNDRIWQDLMGRMKSEPDVPDIYSYFLAPLKGELPTPDDIPRLLGDALLLIGAGGDTTGMTLAVAIYELARRPKEVKKLRDELACCPRELGGEYAHENIASLRHLNGFINEVQRMHAGVPSQLPRKTPPEGLDIDGTYVPGDMNILSPHREIGRSEAAFEKPQEFISERWYLYPNMVKNKSAHAPFSTGSYGCIGKPLALMNLRTTLAQLVMTYELELAPGDDGFALERNMDELFSIYVHNLYVVFREREI</sequence>
<dbReference type="PRINTS" id="PR00385">
    <property type="entry name" value="P450"/>
</dbReference>
<dbReference type="PANTHER" id="PTHR24305">
    <property type="entry name" value="CYTOCHROME P450"/>
    <property type="match status" value="1"/>
</dbReference>
<evidence type="ECO:0000256" key="9">
    <source>
        <dbReference type="ARBA" id="ARBA00023004"/>
    </source>
</evidence>
<evidence type="ECO:0000313" key="13">
    <source>
        <dbReference type="EMBL" id="GFF18184.1"/>
    </source>
</evidence>
<dbReference type="GO" id="GO:0004497">
    <property type="term" value="F:monooxygenase activity"/>
    <property type="evidence" value="ECO:0007669"/>
    <property type="project" value="UniProtKB-KW"/>
</dbReference>
<dbReference type="Pfam" id="PF00067">
    <property type="entry name" value="p450"/>
    <property type="match status" value="1"/>
</dbReference>
<comment type="similarity">
    <text evidence="3">Belongs to the cytochrome P450 family.</text>
</comment>
<organism evidence="13 14">
    <name type="scientific">Aspergillus terreus</name>
    <dbReference type="NCBI Taxonomy" id="33178"/>
    <lineage>
        <taxon>Eukaryota</taxon>
        <taxon>Fungi</taxon>
        <taxon>Dikarya</taxon>
        <taxon>Ascomycota</taxon>
        <taxon>Pezizomycotina</taxon>
        <taxon>Eurotiomycetes</taxon>
        <taxon>Eurotiomycetidae</taxon>
        <taxon>Eurotiales</taxon>
        <taxon>Aspergillaceae</taxon>
        <taxon>Aspergillus</taxon>
        <taxon>Aspergillus subgen. Circumdati</taxon>
    </lineage>
</organism>
<dbReference type="GO" id="GO:0016705">
    <property type="term" value="F:oxidoreductase activity, acting on paired donors, with incorporation or reduction of molecular oxygen"/>
    <property type="evidence" value="ECO:0007669"/>
    <property type="project" value="InterPro"/>
</dbReference>
<comment type="cofactor">
    <cofactor evidence="1 12">
        <name>heme</name>
        <dbReference type="ChEBI" id="CHEBI:30413"/>
    </cofactor>
</comment>
<dbReference type="OrthoDB" id="6692864at2759"/>
<evidence type="ECO:0000256" key="11">
    <source>
        <dbReference type="ARBA" id="ARBA00023136"/>
    </source>
</evidence>
<keyword evidence="5" id="KW-0812">Transmembrane</keyword>
<accession>A0A5M3Z680</accession>
<keyword evidence="4 12" id="KW-0349">Heme</keyword>
<dbReference type="InterPro" id="IPR002401">
    <property type="entry name" value="Cyt_P450_E_grp-I"/>
</dbReference>
<evidence type="ECO:0000256" key="2">
    <source>
        <dbReference type="ARBA" id="ARBA00004370"/>
    </source>
</evidence>
<dbReference type="PANTHER" id="PTHR24305:SF112">
    <property type="entry name" value="L-ORNITHINE-N5-MONOOXYGENASE (EUROFUNG)"/>
    <property type="match status" value="1"/>
</dbReference>
<dbReference type="AlphaFoldDB" id="A0A5M3Z680"/>
<evidence type="ECO:0000313" key="14">
    <source>
        <dbReference type="Proteomes" id="UP000452235"/>
    </source>
</evidence>
<dbReference type="PRINTS" id="PR00463">
    <property type="entry name" value="EP450I"/>
</dbReference>
<keyword evidence="9 12" id="KW-0408">Iron</keyword>
<dbReference type="VEuPathDB" id="FungiDB:ATEG_06378"/>
<dbReference type="InterPro" id="IPR050121">
    <property type="entry name" value="Cytochrome_P450_monoxygenase"/>
</dbReference>
<keyword evidence="14" id="KW-1185">Reference proteome</keyword>
<keyword evidence="6 12" id="KW-0479">Metal-binding</keyword>
<dbReference type="Gene3D" id="1.10.630.10">
    <property type="entry name" value="Cytochrome P450"/>
    <property type="match status" value="1"/>
</dbReference>
<name>A0A5M3Z680_ASPTE</name>
<dbReference type="SUPFAM" id="SSF48264">
    <property type="entry name" value="Cytochrome P450"/>
    <property type="match status" value="1"/>
</dbReference>
<comment type="subcellular location">
    <subcellularLocation>
        <location evidence="2">Membrane</location>
    </subcellularLocation>
</comment>